<feature type="transmembrane region" description="Helical" evidence="5">
    <location>
        <begin position="394"/>
        <end position="412"/>
    </location>
</feature>
<evidence type="ECO:0000313" key="8">
    <source>
        <dbReference type="EMBL" id="MDT3401263.1"/>
    </source>
</evidence>
<keyword evidence="4 5" id="KW-0472">Membrane</keyword>
<dbReference type="InterPro" id="IPR011527">
    <property type="entry name" value="ABC1_TM_dom"/>
</dbReference>
<reference evidence="9" key="1">
    <citation type="submission" date="2023-07" db="EMBL/GenBank/DDBJ databases">
        <title>Functional and genomic diversity of the sorghum phyllosphere microbiome.</title>
        <authorList>
            <person name="Shade A."/>
        </authorList>
    </citation>
    <scope>NUCLEOTIDE SEQUENCE [LARGE SCALE GENOMIC DNA]</scope>
    <source>
        <strain evidence="9">SORGH_AS_0422</strain>
    </source>
</reference>
<dbReference type="Gene3D" id="3.90.70.10">
    <property type="entry name" value="Cysteine proteinases"/>
    <property type="match status" value="1"/>
</dbReference>
<dbReference type="Proteomes" id="UP001258315">
    <property type="component" value="Unassembled WGS sequence"/>
</dbReference>
<dbReference type="EMBL" id="JAVLVU010000001">
    <property type="protein sequence ID" value="MDT3401263.1"/>
    <property type="molecule type" value="Genomic_DNA"/>
</dbReference>
<proteinExistence type="predicted"/>
<evidence type="ECO:0000259" key="6">
    <source>
        <dbReference type="PROSITE" id="PS50929"/>
    </source>
</evidence>
<accession>A0ABU3GNA7</accession>
<dbReference type="PROSITE" id="PS50990">
    <property type="entry name" value="PEPTIDASE_C39"/>
    <property type="match status" value="1"/>
</dbReference>
<keyword evidence="2 5" id="KW-0812">Transmembrane</keyword>
<evidence type="ECO:0000256" key="1">
    <source>
        <dbReference type="ARBA" id="ARBA00004651"/>
    </source>
</evidence>
<organism evidence="8 9">
    <name type="scientific">Mucilaginibacter terrae</name>
    <dbReference type="NCBI Taxonomy" id="1955052"/>
    <lineage>
        <taxon>Bacteria</taxon>
        <taxon>Pseudomonadati</taxon>
        <taxon>Bacteroidota</taxon>
        <taxon>Sphingobacteriia</taxon>
        <taxon>Sphingobacteriales</taxon>
        <taxon>Sphingobacteriaceae</taxon>
        <taxon>Mucilaginibacter</taxon>
    </lineage>
</organism>
<feature type="domain" description="ABC transmembrane type-1" evidence="6">
    <location>
        <begin position="171"/>
        <end position="323"/>
    </location>
</feature>
<dbReference type="SUPFAM" id="SSF90123">
    <property type="entry name" value="ABC transporter transmembrane region"/>
    <property type="match status" value="1"/>
</dbReference>
<evidence type="ECO:0000313" key="9">
    <source>
        <dbReference type="Proteomes" id="UP001258315"/>
    </source>
</evidence>
<dbReference type="InterPro" id="IPR036640">
    <property type="entry name" value="ABC1_TM_sf"/>
</dbReference>
<sequence>MYNTNLIKRSFIRQSDEHTCGIACLGMIFNYSGNARLVNQLNDVAVGPEGLSMYDMMTIANWYGYSAKCVEMELPFLRTIDKPCILHAQNELGEYHYHVCYGSRKSGDSFQYLMADPARHVHWISEQELDKLWFSKAALYFDDLKEDLSAFRDASWAWILRLGAFPQGLYIIIPALTLCAASFGIAMSWVLQKGIMNSYFMKSTVIIPVVILLLLISLFRSAFAFLRQYLMIRLNIAVNRKLMSTFIRSLFNERTTVRRDITSYSLKHLYRDVQKIQNAVSEMIGTVLSEGSLIIVLMSMMTFFLPWTAFVNAVYFLLIGIITANNLDGNSYHIAQLTGLSASTEKLLIKDIGQLRYTGYARGQTFHISNQDLLTKQTQTVAVKVSARTFTNEALGAVNVIIVLVISLWQMQQENIDYPTFMLVVILSYLCSSIVPKICNSVTAIADGINSGTQYRSMLASVGEGQSDTTP</sequence>
<evidence type="ECO:0000256" key="3">
    <source>
        <dbReference type="ARBA" id="ARBA00022989"/>
    </source>
</evidence>
<dbReference type="PROSITE" id="PS50929">
    <property type="entry name" value="ABC_TM1F"/>
    <property type="match status" value="1"/>
</dbReference>
<feature type="transmembrane region" description="Helical" evidence="5">
    <location>
        <begin position="418"/>
        <end position="435"/>
    </location>
</feature>
<feature type="transmembrane region" description="Helical" evidence="5">
    <location>
        <begin position="169"/>
        <end position="191"/>
    </location>
</feature>
<name>A0ABU3GNA7_9SPHI</name>
<comment type="caution">
    <text evidence="8">The sequence shown here is derived from an EMBL/GenBank/DDBJ whole genome shotgun (WGS) entry which is preliminary data.</text>
</comment>
<evidence type="ECO:0000259" key="7">
    <source>
        <dbReference type="PROSITE" id="PS50990"/>
    </source>
</evidence>
<feature type="transmembrane region" description="Helical" evidence="5">
    <location>
        <begin position="304"/>
        <end position="324"/>
    </location>
</feature>
<protein>
    <submittedName>
        <fullName evidence="8">ABC-type bacteriocin/lantibiotic exporter with double-glycine peptidase domain</fullName>
    </submittedName>
</protein>
<keyword evidence="3 5" id="KW-1133">Transmembrane helix</keyword>
<evidence type="ECO:0000256" key="5">
    <source>
        <dbReference type="SAM" id="Phobius"/>
    </source>
</evidence>
<keyword evidence="9" id="KW-1185">Reference proteome</keyword>
<dbReference type="RefSeq" id="WP_311947121.1">
    <property type="nucleotide sequence ID" value="NZ_JAVLVU010000001.1"/>
</dbReference>
<evidence type="ECO:0000256" key="4">
    <source>
        <dbReference type="ARBA" id="ARBA00023136"/>
    </source>
</evidence>
<comment type="subcellular location">
    <subcellularLocation>
        <location evidence="1">Cell membrane</location>
        <topology evidence="1">Multi-pass membrane protein</topology>
    </subcellularLocation>
</comment>
<evidence type="ECO:0000256" key="2">
    <source>
        <dbReference type="ARBA" id="ARBA00022692"/>
    </source>
</evidence>
<dbReference type="Gene3D" id="1.20.1560.10">
    <property type="entry name" value="ABC transporter type 1, transmembrane domain"/>
    <property type="match status" value="1"/>
</dbReference>
<dbReference type="Pfam" id="PF03412">
    <property type="entry name" value="Peptidase_C39"/>
    <property type="match status" value="1"/>
</dbReference>
<feature type="transmembrane region" description="Helical" evidence="5">
    <location>
        <begin position="279"/>
        <end position="298"/>
    </location>
</feature>
<feature type="domain" description="Peptidase C39" evidence="7">
    <location>
        <begin position="14"/>
        <end position="140"/>
    </location>
</feature>
<dbReference type="InterPro" id="IPR005074">
    <property type="entry name" value="Peptidase_C39"/>
</dbReference>
<dbReference type="Pfam" id="PF00664">
    <property type="entry name" value="ABC_membrane"/>
    <property type="match status" value="1"/>
</dbReference>
<gene>
    <name evidence="8" type="ORF">QE417_000335</name>
</gene>
<feature type="transmembrane region" description="Helical" evidence="5">
    <location>
        <begin position="203"/>
        <end position="226"/>
    </location>
</feature>